<keyword evidence="1" id="KW-0472">Membrane</keyword>
<accession>A0A0S1SU23</accession>
<sequence length="79" mass="9284">MIVRMGILTPLLSWCLLILVIEIAFWGLFRRKIMQICLPIHGDAIFFHFFTVWRLRLFAIVHTVALILCVIIGHLLLWP</sequence>
<dbReference type="AlphaFoldDB" id="A0A0S1SU79"/>
<keyword evidence="1" id="KW-0812">Transmembrane</keyword>
<evidence type="ECO:0000256" key="1">
    <source>
        <dbReference type="SAM" id="Phobius"/>
    </source>
</evidence>
<dbReference type="STRING" id="1735162.PeribacterB2_0511"/>
<keyword evidence="1" id="KW-1133">Transmembrane helix</keyword>
<organism evidence="2 3">
    <name type="scientific">Candidatus Peribacter riflensis</name>
    <dbReference type="NCBI Taxonomy" id="1735162"/>
    <lineage>
        <taxon>Bacteria</taxon>
        <taxon>Candidatus Peregrinibacteriota</taxon>
        <taxon>Candidatus Peribacteria</taxon>
        <taxon>Candidatus Peribacterales</taxon>
        <taxon>Candidatus Peribacteraceae</taxon>
        <taxon>Candidatus Peribacter</taxon>
    </lineage>
</organism>
<accession>A0A0S1SU79</accession>
<protein>
    <submittedName>
        <fullName evidence="2">Uncharacterized protein</fullName>
    </submittedName>
</protein>
<dbReference type="EMBL" id="CP013065">
    <property type="protein sequence ID" value="ALM13200.1"/>
    <property type="molecule type" value="Genomic_DNA"/>
</dbReference>
<dbReference type="KEGG" id="prf:PeribacterA2_0512"/>
<accession>A0A0S1SNC3</accession>
<accession>A0A0S1SI83</accession>
<name>A0A0S1SU79_9BACT</name>
<reference evidence="2 3" key="2">
    <citation type="journal article" date="2016" name="PeerJ">
        <title>Analysis of five complete genome sequences for members of the class Peribacteria in the recently recognized Peregrinibacteria bacterial phylum.</title>
        <authorList>
            <person name="Anantharaman K."/>
            <person name="Brown C.T."/>
            <person name="Burstein D."/>
            <person name="Castelle C.J."/>
            <person name="Probst A.J."/>
            <person name="Thomas B.C."/>
            <person name="Williams K.H."/>
            <person name="Banfield J.F."/>
        </authorList>
    </citation>
    <scope>NUCLEOTIDE SEQUENCE [LARGE SCALE GENOMIC DNA]</scope>
    <source>
        <strain evidence="2">RIFOXYD1_FULL_PER-ii_59_16</strain>
    </source>
</reference>
<dbReference type="Proteomes" id="UP000069135">
    <property type="component" value="Chromosome"/>
</dbReference>
<accession>A0A0S1SEH8</accession>
<proteinExistence type="predicted"/>
<evidence type="ECO:0000313" key="2">
    <source>
        <dbReference type="EMBL" id="ALM13200.1"/>
    </source>
</evidence>
<feature type="transmembrane region" description="Helical" evidence="1">
    <location>
        <begin position="59"/>
        <end position="78"/>
    </location>
</feature>
<gene>
    <name evidence="2" type="ORF">PeribacterD1_0512</name>
</gene>
<evidence type="ECO:0000313" key="3">
    <source>
        <dbReference type="Proteomes" id="UP000069135"/>
    </source>
</evidence>
<feature type="transmembrane region" description="Helical" evidence="1">
    <location>
        <begin position="6"/>
        <end position="29"/>
    </location>
</feature>
<reference evidence="3" key="1">
    <citation type="submission" date="2015-10" db="EMBL/GenBank/DDBJ databases">
        <title>Analysis of five complete genome sequences for members of the class Peribacteria in the recently recognized Peregrinibacteria bacterial phylum.</title>
        <authorList>
            <person name="Anantharaman K."/>
            <person name="Brown C.T."/>
            <person name="Burstein D."/>
            <person name="Castelle C.J."/>
            <person name="Probst A.J."/>
            <person name="Thomas B.C."/>
            <person name="Williams K.H."/>
            <person name="Banfield J.F."/>
        </authorList>
    </citation>
    <scope>NUCLEOTIDE SEQUENCE [LARGE SCALE GENOMIC DNA]</scope>
</reference>